<name>A0A497ZBD1_9RHOB</name>
<evidence type="ECO:0000313" key="2">
    <source>
        <dbReference type="Proteomes" id="UP000271700"/>
    </source>
</evidence>
<dbReference type="RefSeq" id="WP_010443170.1">
    <property type="nucleotide sequence ID" value="NZ_AEYW01000022.1"/>
</dbReference>
<protein>
    <submittedName>
        <fullName evidence="1">SnoaL-like protein</fullName>
    </submittedName>
</protein>
<comment type="caution">
    <text evidence="1">The sequence shown here is derived from an EMBL/GenBank/DDBJ whole genome shotgun (WGS) entry which is preliminary data.</text>
</comment>
<dbReference type="STRING" id="981384.GCA_000192475_00788"/>
<keyword evidence="2" id="KW-1185">Reference proteome</keyword>
<gene>
    <name evidence="1" type="ORF">CLV75_2844</name>
</gene>
<accession>A0A497ZBD1</accession>
<dbReference type="Gene3D" id="3.10.450.50">
    <property type="match status" value="2"/>
</dbReference>
<dbReference type="GO" id="GO:0030638">
    <property type="term" value="P:polyketide metabolic process"/>
    <property type="evidence" value="ECO:0007669"/>
    <property type="project" value="InterPro"/>
</dbReference>
<dbReference type="OrthoDB" id="1948945at2"/>
<dbReference type="PANTHER" id="PTHR38436:SF1">
    <property type="entry name" value="ESTER CYCLASE"/>
    <property type="match status" value="1"/>
</dbReference>
<reference evidence="1 2" key="1">
    <citation type="submission" date="2018-10" db="EMBL/GenBank/DDBJ databases">
        <title>Genomic Encyclopedia of Archaeal and Bacterial Type Strains, Phase II (KMG-II): from individual species to whole genera.</title>
        <authorList>
            <person name="Goeker M."/>
        </authorList>
    </citation>
    <scope>NUCLEOTIDE SEQUENCE [LARGE SCALE GENOMIC DNA]</scope>
    <source>
        <strain evidence="1 2">DSM 29317</strain>
    </source>
</reference>
<dbReference type="PANTHER" id="PTHR38436">
    <property type="entry name" value="POLYKETIDE CYCLASE SNOAL-LIKE DOMAIN"/>
    <property type="match status" value="1"/>
</dbReference>
<dbReference type="EMBL" id="RCCT01000004">
    <property type="protein sequence ID" value="RLK03474.1"/>
    <property type="molecule type" value="Genomic_DNA"/>
</dbReference>
<dbReference type="SUPFAM" id="SSF54427">
    <property type="entry name" value="NTF2-like"/>
    <property type="match status" value="2"/>
</dbReference>
<sequence>MAEYQDAKALVRTANTAIDAADGDAVASAMEPYYASDVLWRGMHPFHEQAGIAAVADTYWRPLKDAMGPLLRRPDIFFAGSNEIDGFSSTWVVEMGHLMGTWDRPWISLAPSRKLAFLRYCEFHRIEDGRIAETACYVDILNLLAQSGRHPNSGTTGSVVLTPGPATHDGLLYDAHPEAEGRATVQLIADMVTDLRANKVGSPEDHMTRFWTPDMCWFGPGGIGASAFFDGYRRGHSGPFEDGLEYVTHTEHVARLGESNFGGFFGYPSLTVRSTGGFMGLPPSDVVADMRIVDLYRHDGDRLAENWIFIDIPHFMATQGVDILAELGRES</sequence>
<proteinExistence type="predicted"/>
<dbReference type="InterPro" id="IPR009959">
    <property type="entry name" value="Cyclase_SnoaL-like"/>
</dbReference>
<dbReference type="Proteomes" id="UP000271700">
    <property type="component" value="Unassembled WGS sequence"/>
</dbReference>
<evidence type="ECO:0000313" key="1">
    <source>
        <dbReference type="EMBL" id="RLK03474.1"/>
    </source>
</evidence>
<dbReference type="InterPro" id="IPR032710">
    <property type="entry name" value="NTF2-like_dom_sf"/>
</dbReference>
<organism evidence="1 2">
    <name type="scientific">Ruegeria conchae</name>
    <dbReference type="NCBI Taxonomy" id="981384"/>
    <lineage>
        <taxon>Bacteria</taxon>
        <taxon>Pseudomonadati</taxon>
        <taxon>Pseudomonadota</taxon>
        <taxon>Alphaproteobacteria</taxon>
        <taxon>Rhodobacterales</taxon>
        <taxon>Roseobacteraceae</taxon>
        <taxon>Ruegeria</taxon>
    </lineage>
</organism>
<dbReference type="AlphaFoldDB" id="A0A497ZBD1"/>